<sequence>MYLHLHVHIYRSVGGFSSSLGFLFVLPCSRRPPSPPGATEMGKGTGSFGKRRNKTHTLCVRCGRRSFHLQKSTCGSCGYPSARIRKCKHHLFDLLAQICLAVWDYVIHRVEEFELNPSLFRVSFSTLGWRDHLPPVVSLQMASEAVIDCSGCPIQFCPEAGILRFNPAPSTLSWRWIVGTGAHRCSFLMDYDEDGNDLHNMDVMKAWKGKTLTRELLHALLSTLDWQHLHLPTCHPTGNATVTATAAFCRPCLQFELLGQFDLLIYVCTGRGVFGQVAVKTMIGKRSRKEERQLECEGYPEEDNWYWEDEVSSSCTSKIQDKFQRRDASYAKEGSCCVSLNILLRDSCDPEQSPTTWMDSISCVCWIE</sequence>
<evidence type="ECO:0008006" key="11">
    <source>
        <dbReference type="Google" id="ProtNLM"/>
    </source>
</evidence>
<dbReference type="InterPro" id="IPR011331">
    <property type="entry name" value="Ribosomal_eL37/eL43"/>
</dbReference>
<keyword evidence="6" id="KW-0694">RNA-binding</keyword>
<dbReference type="PROSITE" id="PS01077">
    <property type="entry name" value="RIBOSOMAL_L37E"/>
    <property type="match status" value="1"/>
</dbReference>
<dbReference type="Proteomes" id="UP000652761">
    <property type="component" value="Unassembled WGS sequence"/>
</dbReference>
<evidence type="ECO:0000256" key="8">
    <source>
        <dbReference type="ARBA" id="ARBA00023274"/>
    </source>
</evidence>
<keyword evidence="7" id="KW-0689">Ribosomal protein</keyword>
<dbReference type="GO" id="GO:0008270">
    <property type="term" value="F:zinc ion binding"/>
    <property type="evidence" value="ECO:0007669"/>
    <property type="project" value="UniProtKB-KW"/>
</dbReference>
<dbReference type="GO" id="GO:0003735">
    <property type="term" value="F:structural constituent of ribosome"/>
    <property type="evidence" value="ECO:0007669"/>
    <property type="project" value="InterPro"/>
</dbReference>
<proteinExistence type="inferred from homology"/>
<dbReference type="GO" id="GO:0022625">
    <property type="term" value="C:cytosolic large ribosomal subunit"/>
    <property type="evidence" value="ECO:0007669"/>
    <property type="project" value="TreeGrafter"/>
</dbReference>
<evidence type="ECO:0000256" key="2">
    <source>
        <dbReference type="ARBA" id="ARBA00022723"/>
    </source>
</evidence>
<dbReference type="GO" id="GO:0006412">
    <property type="term" value="P:translation"/>
    <property type="evidence" value="ECO:0007669"/>
    <property type="project" value="InterPro"/>
</dbReference>
<evidence type="ECO:0000256" key="6">
    <source>
        <dbReference type="ARBA" id="ARBA00022884"/>
    </source>
</evidence>
<accession>A0A843W430</accession>
<organism evidence="9 10">
    <name type="scientific">Colocasia esculenta</name>
    <name type="common">Wild taro</name>
    <name type="synonym">Arum esculentum</name>
    <dbReference type="NCBI Taxonomy" id="4460"/>
    <lineage>
        <taxon>Eukaryota</taxon>
        <taxon>Viridiplantae</taxon>
        <taxon>Streptophyta</taxon>
        <taxon>Embryophyta</taxon>
        <taxon>Tracheophyta</taxon>
        <taxon>Spermatophyta</taxon>
        <taxon>Magnoliopsida</taxon>
        <taxon>Liliopsida</taxon>
        <taxon>Araceae</taxon>
        <taxon>Aroideae</taxon>
        <taxon>Colocasieae</taxon>
        <taxon>Colocasia</taxon>
    </lineage>
</organism>
<comment type="caution">
    <text evidence="9">The sequence shown here is derived from an EMBL/GenBank/DDBJ whole genome shotgun (WGS) entry which is preliminary data.</text>
</comment>
<dbReference type="OrthoDB" id="10259236at2759"/>
<dbReference type="SUPFAM" id="SSF57829">
    <property type="entry name" value="Zn-binding ribosomal proteins"/>
    <property type="match status" value="1"/>
</dbReference>
<dbReference type="GO" id="GO:0019843">
    <property type="term" value="F:rRNA binding"/>
    <property type="evidence" value="ECO:0007669"/>
    <property type="project" value="UniProtKB-KW"/>
</dbReference>
<keyword evidence="8" id="KW-0687">Ribonucleoprotein</keyword>
<evidence type="ECO:0000313" key="9">
    <source>
        <dbReference type="EMBL" id="MQM02087.1"/>
    </source>
</evidence>
<keyword evidence="2" id="KW-0479">Metal-binding</keyword>
<evidence type="ECO:0000256" key="7">
    <source>
        <dbReference type="ARBA" id="ARBA00022980"/>
    </source>
</evidence>
<dbReference type="Gene3D" id="2.20.25.30">
    <property type="match status" value="1"/>
</dbReference>
<dbReference type="AlphaFoldDB" id="A0A843W430"/>
<keyword evidence="10" id="KW-1185">Reference proteome</keyword>
<dbReference type="EMBL" id="NMUH01002789">
    <property type="protein sequence ID" value="MQM02087.1"/>
    <property type="molecule type" value="Genomic_DNA"/>
</dbReference>
<dbReference type="Pfam" id="PF01907">
    <property type="entry name" value="Ribosomal_L37e"/>
    <property type="match status" value="1"/>
</dbReference>
<evidence type="ECO:0000256" key="4">
    <source>
        <dbReference type="ARBA" id="ARBA00022771"/>
    </source>
</evidence>
<keyword evidence="4" id="KW-0863">Zinc-finger</keyword>
<keyword evidence="3" id="KW-0699">rRNA-binding</keyword>
<dbReference type="InterPro" id="IPR011332">
    <property type="entry name" value="Ribosomal_zn-bd"/>
</dbReference>
<evidence type="ECO:0000313" key="10">
    <source>
        <dbReference type="Proteomes" id="UP000652761"/>
    </source>
</evidence>
<dbReference type="PANTHER" id="PTHR10768:SF43">
    <property type="entry name" value="RIBOSOMAL PROTEIN L37"/>
    <property type="match status" value="1"/>
</dbReference>
<gene>
    <name evidence="9" type="ORF">Taro_034853</name>
</gene>
<evidence type="ECO:0000256" key="3">
    <source>
        <dbReference type="ARBA" id="ARBA00022730"/>
    </source>
</evidence>
<dbReference type="PANTHER" id="PTHR10768">
    <property type="entry name" value="60S RIBOSOMAL PROTEIN L37"/>
    <property type="match status" value="1"/>
</dbReference>
<reference evidence="9" key="1">
    <citation type="submission" date="2017-07" db="EMBL/GenBank/DDBJ databases">
        <title>Taro Niue Genome Assembly and Annotation.</title>
        <authorList>
            <person name="Atibalentja N."/>
            <person name="Keating K."/>
            <person name="Fields C.J."/>
        </authorList>
    </citation>
    <scope>NUCLEOTIDE SEQUENCE</scope>
    <source>
        <strain evidence="9">Niue_2</strain>
        <tissue evidence="9">Leaf</tissue>
    </source>
</reference>
<name>A0A843W430_COLES</name>
<comment type="similarity">
    <text evidence="1">Belongs to the eukaryotic ribosomal protein eL37 family.</text>
</comment>
<keyword evidence="5" id="KW-0862">Zinc</keyword>
<dbReference type="InterPro" id="IPR018267">
    <property type="entry name" value="Ribosomal_eL37_CS"/>
</dbReference>
<protein>
    <recommendedName>
        <fullName evidence="11">60S ribosomal protein L37</fullName>
    </recommendedName>
</protein>
<evidence type="ECO:0000256" key="1">
    <source>
        <dbReference type="ARBA" id="ARBA00009805"/>
    </source>
</evidence>
<evidence type="ECO:0000256" key="5">
    <source>
        <dbReference type="ARBA" id="ARBA00022833"/>
    </source>
</evidence>
<dbReference type="InterPro" id="IPR001569">
    <property type="entry name" value="Ribosomal_eL37"/>
</dbReference>